<feature type="chain" id="PRO_5029840225" description="Lipoprotein" evidence="1">
    <location>
        <begin position="21"/>
        <end position="529"/>
    </location>
</feature>
<keyword evidence="1" id="KW-0732">Signal</keyword>
<proteinExistence type="predicted"/>
<evidence type="ECO:0000313" key="2">
    <source>
        <dbReference type="EMBL" id="QLY40457.1"/>
    </source>
</evidence>
<dbReference type="KEGG" id="tbk:HF295_06180"/>
<evidence type="ECO:0000256" key="1">
    <source>
        <dbReference type="SAM" id="SignalP"/>
    </source>
</evidence>
<name>A0A7L6N5B1_9MOLU</name>
<accession>A0A7L6N5B1</accession>
<organism evidence="2 3">
    <name type="scientific">Hujiaoplasma nucleasis</name>
    <dbReference type="NCBI Taxonomy" id="2725268"/>
    <lineage>
        <taxon>Bacteria</taxon>
        <taxon>Bacillati</taxon>
        <taxon>Mycoplasmatota</taxon>
        <taxon>Mollicutes</taxon>
        <taxon>Candidatus Izemoplasmatales</taxon>
        <taxon>Hujiaoplasmataceae</taxon>
        <taxon>Hujiaoplasma</taxon>
    </lineage>
</organism>
<evidence type="ECO:0000313" key="3">
    <source>
        <dbReference type="Proteomes" id="UP000512167"/>
    </source>
</evidence>
<dbReference type="EMBL" id="CP051151">
    <property type="protein sequence ID" value="QLY40457.1"/>
    <property type="molecule type" value="Genomic_DNA"/>
</dbReference>
<dbReference type="Proteomes" id="UP000512167">
    <property type="component" value="Chromosome"/>
</dbReference>
<feature type="signal peptide" evidence="1">
    <location>
        <begin position="1"/>
        <end position="20"/>
    </location>
</feature>
<protein>
    <recommendedName>
        <fullName evidence="4">Lipoprotein</fullName>
    </recommendedName>
</protein>
<dbReference type="RefSeq" id="WP_312031295.1">
    <property type="nucleotide sequence ID" value="NZ_CP051151.1"/>
</dbReference>
<dbReference type="PROSITE" id="PS51257">
    <property type="entry name" value="PROKAR_LIPOPROTEIN"/>
    <property type="match status" value="1"/>
</dbReference>
<keyword evidence="3" id="KW-1185">Reference proteome</keyword>
<dbReference type="AlphaFoldDB" id="A0A7L6N5B1"/>
<sequence length="529" mass="62555">MIIKKLLVLTTLFLSIFLIACDGQENDPVINFYNANNQVIETIDNHSDLDIDNITYPEPDEIEGRQFLYWSTSKDEINHNQSYDIHPIYTSHLRHSNSYGYRTKLISSDEYKVLFLMDPFANNNIVSIRIYEGNELEDYREIMPEDRIWLSPETIFSIYDHKLYLPAVLDNDQGLSIDIYDLSDDDFYEEITITQESQRSFNEQMFLVSGDHILVETSEWSYDSFEEHVYLDLYDLNTYEFKSTLLSFSDINDSTSLYKNYDGGLFAYEDQVLMGKPDYLRHDNQPFIYEDDEFSNTQVIERPADIDEAYLPMSAFIENDYLVTKYWILSINHQDKMLFEISKLNDNEEPIYIEFEETVKFLDVKNNKVFLLGYRATRLYVYDLDSQELSFIENDYDTEAMYYYDYSDSTIHEDQLLMTYQKHELNNSDDEHSNYYALFGDEVEEYKLQAIIDGETHSFLSRTIILNDKIYVIGTDETSLYLMVYKLGQTSPDKVIEIEDAKLYNYLSFEKHQDELIIYLTDQTIVIGQ</sequence>
<gene>
    <name evidence="2" type="ORF">HF295_06180</name>
</gene>
<evidence type="ECO:0008006" key="4">
    <source>
        <dbReference type="Google" id="ProtNLM"/>
    </source>
</evidence>
<reference evidence="2 3" key="1">
    <citation type="submission" date="2020-04" db="EMBL/GenBank/DDBJ databases">
        <authorList>
            <person name="Zheng R.K."/>
            <person name="Sun C.M."/>
        </authorList>
    </citation>
    <scope>NUCLEOTIDE SEQUENCE [LARGE SCALE GENOMIC DNA]</scope>
    <source>
        <strain evidence="3">zrk29</strain>
    </source>
</reference>